<dbReference type="InterPro" id="IPR026841">
    <property type="entry name" value="Aur1/Ipt1"/>
</dbReference>
<name>A0A1L7WSB1_9HELO</name>
<reference evidence="7 8" key="1">
    <citation type="submission" date="2016-03" db="EMBL/GenBank/DDBJ databases">
        <authorList>
            <person name="Ploux O."/>
        </authorList>
    </citation>
    <scope>NUCLEOTIDE SEQUENCE [LARGE SCALE GENOMIC DNA]</scope>
    <source>
        <strain evidence="7 8">UAMH 11012</strain>
    </source>
</reference>
<proteinExistence type="predicted"/>
<dbReference type="Proteomes" id="UP000184330">
    <property type="component" value="Unassembled WGS sequence"/>
</dbReference>
<feature type="transmembrane region" description="Helical" evidence="5">
    <location>
        <begin position="6"/>
        <end position="24"/>
    </location>
</feature>
<dbReference type="CDD" id="cd03386">
    <property type="entry name" value="PAP2_Aur1_like"/>
    <property type="match status" value="1"/>
</dbReference>
<feature type="domain" description="Inositolphosphotransferase Aur1/Ipt1" evidence="6">
    <location>
        <begin position="354"/>
        <end position="396"/>
    </location>
</feature>
<evidence type="ECO:0000259" key="6">
    <source>
        <dbReference type="Pfam" id="PF14378"/>
    </source>
</evidence>
<feature type="transmembrane region" description="Helical" evidence="5">
    <location>
        <begin position="307"/>
        <end position="325"/>
    </location>
</feature>
<feature type="domain" description="Inositolphosphotransferase Aur1/Ipt1" evidence="6">
    <location>
        <begin position="226"/>
        <end position="320"/>
    </location>
</feature>
<evidence type="ECO:0000256" key="2">
    <source>
        <dbReference type="ARBA" id="ARBA00022692"/>
    </source>
</evidence>
<evidence type="ECO:0000256" key="1">
    <source>
        <dbReference type="ARBA" id="ARBA00004141"/>
    </source>
</evidence>
<keyword evidence="8" id="KW-1185">Reference proteome</keyword>
<organism evidence="7 8">
    <name type="scientific">Phialocephala subalpina</name>
    <dbReference type="NCBI Taxonomy" id="576137"/>
    <lineage>
        <taxon>Eukaryota</taxon>
        <taxon>Fungi</taxon>
        <taxon>Dikarya</taxon>
        <taxon>Ascomycota</taxon>
        <taxon>Pezizomycotina</taxon>
        <taxon>Leotiomycetes</taxon>
        <taxon>Helotiales</taxon>
        <taxon>Mollisiaceae</taxon>
        <taxon>Phialocephala</taxon>
        <taxon>Phialocephala fortinii species complex</taxon>
    </lineage>
</organism>
<feature type="transmembrane region" description="Helical" evidence="5">
    <location>
        <begin position="235"/>
        <end position="253"/>
    </location>
</feature>
<keyword evidence="4 5" id="KW-0472">Membrane</keyword>
<feature type="transmembrane region" description="Helical" evidence="5">
    <location>
        <begin position="103"/>
        <end position="123"/>
    </location>
</feature>
<keyword evidence="3 5" id="KW-1133">Transmembrane helix</keyword>
<sequence>MGGIGAVAEPLVVIALLIGGTWINRDFEPGRRRRPHDVRRISGDGMARYRDVEEDAEPRSTSPSLLVTQEPKWRTRTLGAWGVRKEVTTPNTRQFKGYFLSRLLERFPFLVECWYWALIYWVYQLGRAATAVWIVEGTIFAARKHAIQVIAVEERIHIFWELPMQQFFMQNQFIMTWINRTYSFIHIPGSIAFLIWLFYYTNTRNHADEHQSDKSVGGVKGSPAGPRLYESRRRTMAFCNLLAFVIFTAWPCMPPRLLSADTSDDNAGKLARSYGFVDTVHGPGGEGSIWTDNRFTNKFAAMPSLHFGYSLLIGLTIATIPLNPAHPSTSSFMLPFFNQSHPSLAPKITLPSWRRMTCIAVGTFYPSLILLAIIATANHFLLDAVAGSMVCGVAWWGNDVLLNLLVMEDWFLWVVRIHKPERVVVEVDEEDFFGKGVLRH</sequence>
<feature type="transmembrane region" description="Helical" evidence="5">
    <location>
        <begin position="393"/>
        <end position="415"/>
    </location>
</feature>
<feature type="transmembrane region" description="Helical" evidence="5">
    <location>
        <begin position="357"/>
        <end position="381"/>
    </location>
</feature>
<dbReference type="Pfam" id="PF14378">
    <property type="entry name" value="PAP2_3"/>
    <property type="match status" value="3"/>
</dbReference>
<dbReference type="InterPro" id="IPR052185">
    <property type="entry name" value="IPC_Synthase-Related"/>
</dbReference>
<dbReference type="PANTHER" id="PTHR31310">
    <property type="match status" value="1"/>
</dbReference>
<dbReference type="AlphaFoldDB" id="A0A1L7WSB1"/>
<comment type="subcellular location">
    <subcellularLocation>
        <location evidence="1">Membrane</location>
        <topology evidence="1">Multi-pass membrane protein</topology>
    </subcellularLocation>
</comment>
<keyword evidence="2 5" id="KW-0812">Transmembrane</keyword>
<accession>A0A1L7WSB1</accession>
<evidence type="ECO:0000313" key="8">
    <source>
        <dbReference type="Proteomes" id="UP000184330"/>
    </source>
</evidence>
<dbReference type="EMBL" id="FJOG01000006">
    <property type="protein sequence ID" value="CZR55643.1"/>
    <property type="molecule type" value="Genomic_DNA"/>
</dbReference>
<gene>
    <name evidence="7" type="ORF">PAC_05531</name>
</gene>
<evidence type="ECO:0000256" key="5">
    <source>
        <dbReference type="SAM" id="Phobius"/>
    </source>
</evidence>
<evidence type="ECO:0000256" key="3">
    <source>
        <dbReference type="ARBA" id="ARBA00022989"/>
    </source>
</evidence>
<feature type="transmembrane region" description="Helical" evidence="5">
    <location>
        <begin position="181"/>
        <end position="200"/>
    </location>
</feature>
<protein>
    <submittedName>
        <fullName evidence="7">Related to integral membrane protein</fullName>
    </submittedName>
</protein>
<evidence type="ECO:0000256" key="4">
    <source>
        <dbReference type="ARBA" id="ARBA00023136"/>
    </source>
</evidence>
<dbReference type="GO" id="GO:0016020">
    <property type="term" value="C:membrane"/>
    <property type="evidence" value="ECO:0007669"/>
    <property type="project" value="UniProtKB-SubCell"/>
</dbReference>
<feature type="domain" description="Inositolphosphotransferase Aur1/Ipt1" evidence="6">
    <location>
        <begin position="148"/>
        <end position="203"/>
    </location>
</feature>
<dbReference type="PANTHER" id="PTHR31310:SF7">
    <property type="entry name" value="PA-PHOSPHATASE RELATED-FAMILY PROTEIN DDB_G0268928"/>
    <property type="match status" value="1"/>
</dbReference>
<dbReference type="OrthoDB" id="2566866at2759"/>
<evidence type="ECO:0000313" key="7">
    <source>
        <dbReference type="EMBL" id="CZR55643.1"/>
    </source>
</evidence>